<dbReference type="Pfam" id="PF03965">
    <property type="entry name" value="Penicillinase_R"/>
    <property type="match status" value="1"/>
</dbReference>
<evidence type="ECO:0000256" key="2">
    <source>
        <dbReference type="ARBA" id="ARBA00023015"/>
    </source>
</evidence>
<evidence type="ECO:0000256" key="4">
    <source>
        <dbReference type="ARBA" id="ARBA00023163"/>
    </source>
</evidence>
<proteinExistence type="inferred from homology"/>
<dbReference type="Gene3D" id="1.10.10.10">
    <property type="entry name" value="Winged helix-like DNA-binding domain superfamily/Winged helix DNA-binding domain"/>
    <property type="match status" value="1"/>
</dbReference>
<dbReference type="PATRIC" id="fig|190650.5.peg.1669"/>
<dbReference type="HOGENOM" id="CLU_119090_2_1_5"/>
<dbReference type="PIRSF" id="PIRSF019455">
    <property type="entry name" value="CopR_AtkY"/>
    <property type="match status" value="1"/>
</dbReference>
<dbReference type="EMBL" id="AE005673">
    <property type="protein sequence ID" value="AAK23618.1"/>
    <property type="molecule type" value="Genomic_DNA"/>
</dbReference>
<comment type="similarity">
    <text evidence="1">Belongs to the BlaI transcriptional regulatory family.</text>
</comment>
<dbReference type="STRING" id="190650.CC_1640"/>
<evidence type="ECO:0000313" key="5">
    <source>
        <dbReference type="EMBL" id="AAK23618.1"/>
    </source>
</evidence>
<organism evidence="5 6">
    <name type="scientific">Caulobacter vibrioides (strain ATCC 19089 / CIP 103742 / CB 15)</name>
    <name type="common">Caulobacter crescentus</name>
    <dbReference type="NCBI Taxonomy" id="190650"/>
    <lineage>
        <taxon>Bacteria</taxon>
        <taxon>Pseudomonadati</taxon>
        <taxon>Pseudomonadota</taxon>
        <taxon>Alphaproteobacteria</taxon>
        <taxon>Caulobacterales</taxon>
        <taxon>Caulobacteraceae</taxon>
        <taxon>Caulobacter</taxon>
    </lineage>
</organism>
<dbReference type="EnsemblBacteria" id="AAK23618">
    <property type="protein sequence ID" value="AAK23618"/>
    <property type="gene ID" value="CC_1640"/>
</dbReference>
<keyword evidence="4" id="KW-0804">Transcription</keyword>
<protein>
    <submittedName>
        <fullName evidence="5">Transcriptional regulator, BlaI family</fullName>
    </submittedName>
</protein>
<keyword evidence="3" id="KW-0238">DNA-binding</keyword>
<keyword evidence="2" id="KW-0805">Transcription regulation</keyword>
<name>Q9A7T0_CAUVC</name>
<dbReference type="InterPro" id="IPR005650">
    <property type="entry name" value="BlaI_family"/>
</dbReference>
<dbReference type="BioCyc" id="CAULO:CC1640-MONOMER"/>
<evidence type="ECO:0000313" key="6">
    <source>
        <dbReference type="Proteomes" id="UP000001816"/>
    </source>
</evidence>
<dbReference type="Gene3D" id="1.10.4040.10">
    <property type="entry name" value="Penicillinase repressor domain"/>
    <property type="match status" value="1"/>
</dbReference>
<dbReference type="SMR" id="Q9A7T0"/>
<keyword evidence="6" id="KW-1185">Reference proteome</keyword>
<accession>Q9A7T0</accession>
<dbReference type="eggNOG" id="COG3682">
    <property type="taxonomic scope" value="Bacteria"/>
</dbReference>
<evidence type="ECO:0000256" key="3">
    <source>
        <dbReference type="ARBA" id="ARBA00023125"/>
    </source>
</evidence>
<dbReference type="AlphaFoldDB" id="Q9A7T0"/>
<dbReference type="PIR" id="F87452">
    <property type="entry name" value="F87452"/>
</dbReference>
<dbReference type="InterPro" id="IPR036390">
    <property type="entry name" value="WH_DNA-bd_sf"/>
</dbReference>
<reference evidence="5 6" key="1">
    <citation type="journal article" date="2001" name="Proc. Natl. Acad. Sci. U.S.A.">
        <title>Complete genome sequence of Caulobacter crescentus.</title>
        <authorList>
            <person name="Nierman W.C."/>
            <person name="Feldblyum T.V."/>
            <person name="Laub M.T."/>
            <person name="Paulsen I.T."/>
            <person name="Nelson K.E."/>
            <person name="Eisen J.A."/>
            <person name="Heidelberg J.F."/>
            <person name="Alley M.R."/>
            <person name="Ohta N."/>
            <person name="Maddock J.R."/>
            <person name="Potocka I."/>
            <person name="Nelson W.C."/>
            <person name="Newton A."/>
            <person name="Stephens C."/>
            <person name="Phadke N.D."/>
            <person name="Ely B."/>
            <person name="DeBoy R.T."/>
            <person name="Dodson R.J."/>
            <person name="Durkin A.S."/>
            <person name="Gwinn M.L."/>
            <person name="Haft D.H."/>
            <person name="Kolonay J.F."/>
            <person name="Smit J."/>
            <person name="Craven M.B."/>
            <person name="Khouri H."/>
            <person name="Shetty J."/>
            <person name="Berry K."/>
            <person name="Utterback T."/>
            <person name="Tran K."/>
            <person name="Wolf A."/>
            <person name="Vamathevan J."/>
            <person name="Ermolaeva M."/>
            <person name="White O."/>
            <person name="Salzberg S.L."/>
            <person name="Venter J.C."/>
            <person name="Shapiro L."/>
            <person name="Fraser C.M."/>
        </authorList>
    </citation>
    <scope>NUCLEOTIDE SEQUENCE [LARGE SCALE GENOMIC DNA]</scope>
    <source>
        <strain evidence="6">ATCC 19089 / CB15</strain>
    </source>
</reference>
<sequence length="144" mass="16362">MRNRSLDGNVYVRNRSLMETTSQRISGAESEVMKVLWADSPKPAEEVLAILAKDHGWAEGTVKTLLNRLLKKGAIAADKDGRRFLYRPLIGREDYVDSESQGLLDRLFDGRLAPLVSHFSKREKLNPEDVAELRRLLERIDDGQ</sequence>
<dbReference type="InterPro" id="IPR036388">
    <property type="entry name" value="WH-like_DNA-bd_sf"/>
</dbReference>
<dbReference type="GO" id="GO:0003677">
    <property type="term" value="F:DNA binding"/>
    <property type="evidence" value="ECO:0007669"/>
    <property type="project" value="UniProtKB-KW"/>
</dbReference>
<dbReference type="Proteomes" id="UP000001816">
    <property type="component" value="Chromosome"/>
</dbReference>
<dbReference type="SUPFAM" id="SSF46785">
    <property type="entry name" value="Winged helix' DNA-binding domain"/>
    <property type="match status" value="1"/>
</dbReference>
<dbReference type="KEGG" id="ccr:CC_1640"/>
<dbReference type="GO" id="GO:0045892">
    <property type="term" value="P:negative regulation of DNA-templated transcription"/>
    <property type="evidence" value="ECO:0007669"/>
    <property type="project" value="InterPro"/>
</dbReference>
<evidence type="ECO:0000256" key="1">
    <source>
        <dbReference type="ARBA" id="ARBA00011046"/>
    </source>
</evidence>
<gene>
    <name evidence="5" type="ordered locus">CC_1640</name>
</gene>